<reference evidence="2" key="1">
    <citation type="submission" date="2020-04" db="EMBL/GenBank/DDBJ databases">
        <title>Deep metagenomics examines the oral microbiome during advanced dental caries in children, revealing novel taxa and co-occurrences with host molecules.</title>
        <authorList>
            <person name="Baker J.L."/>
            <person name="Morton J.T."/>
            <person name="Dinis M."/>
            <person name="Alvarez R."/>
            <person name="Tran N.C."/>
            <person name="Knight R."/>
            <person name="Edlund A."/>
        </authorList>
    </citation>
    <scope>NUCLEOTIDE SEQUENCE</scope>
    <source>
        <strain evidence="2">JCVI_44_bin.5</strain>
    </source>
</reference>
<evidence type="ECO:0000313" key="2">
    <source>
        <dbReference type="EMBL" id="MBF1383344.1"/>
    </source>
</evidence>
<dbReference type="Proteomes" id="UP000771736">
    <property type="component" value="Unassembled WGS sequence"/>
</dbReference>
<feature type="region of interest" description="Disordered" evidence="1">
    <location>
        <begin position="32"/>
        <end position="54"/>
    </location>
</feature>
<protein>
    <submittedName>
        <fullName evidence="2">Uncharacterized protein</fullName>
    </submittedName>
</protein>
<evidence type="ECO:0000256" key="1">
    <source>
        <dbReference type="SAM" id="MobiDB-lite"/>
    </source>
</evidence>
<proteinExistence type="predicted"/>
<gene>
    <name evidence="2" type="ORF">HXN26_00585</name>
</gene>
<name>A0A930HK97_9BACT</name>
<dbReference type="AlphaFoldDB" id="A0A930HK97"/>
<dbReference type="EMBL" id="JABZSJ010000001">
    <property type="protein sequence ID" value="MBF1383344.1"/>
    <property type="molecule type" value="Genomic_DNA"/>
</dbReference>
<accession>A0A930HK97</accession>
<dbReference type="RefSeq" id="WP_273158144.1">
    <property type="nucleotide sequence ID" value="NZ_JABZSJ010000001.1"/>
</dbReference>
<comment type="caution">
    <text evidence="2">The sequence shown here is derived from an EMBL/GenBank/DDBJ whole genome shotgun (WGS) entry which is preliminary data.</text>
</comment>
<evidence type="ECO:0000313" key="3">
    <source>
        <dbReference type="Proteomes" id="UP000771736"/>
    </source>
</evidence>
<organism evidence="2 3">
    <name type="scientific">Prevotella aurantiaca</name>
    <dbReference type="NCBI Taxonomy" id="596085"/>
    <lineage>
        <taxon>Bacteria</taxon>
        <taxon>Pseudomonadati</taxon>
        <taxon>Bacteroidota</taxon>
        <taxon>Bacteroidia</taxon>
        <taxon>Bacteroidales</taxon>
        <taxon>Prevotellaceae</taxon>
        <taxon>Prevotella</taxon>
    </lineage>
</organism>
<sequence length="54" mass="6110">MKTILSEKKQAYVKPVSKTFYLENQSLMAGSVRGSVDNKDVGNDPNDPWYSEQD</sequence>